<comment type="caution">
    <text evidence="1">The sequence shown here is derived from an EMBL/GenBank/DDBJ whole genome shotgun (WGS) entry which is preliminary data.</text>
</comment>
<organism evidence="1 2">
    <name type="scientific">Paramuricea clavata</name>
    <name type="common">Red gorgonian</name>
    <name type="synonym">Violescent sea-whip</name>
    <dbReference type="NCBI Taxonomy" id="317549"/>
    <lineage>
        <taxon>Eukaryota</taxon>
        <taxon>Metazoa</taxon>
        <taxon>Cnidaria</taxon>
        <taxon>Anthozoa</taxon>
        <taxon>Octocorallia</taxon>
        <taxon>Malacalcyonacea</taxon>
        <taxon>Plexauridae</taxon>
        <taxon>Paramuricea</taxon>
    </lineage>
</organism>
<sequence length="527" mass="60075">KQDYLSSCKELLQRNSITGLFEMWCKYLTLKLPPEKSQDKEKFRSARKIPPINLFLIHSGYLENSLKVYTMSLSNGIYQLRNNDSLEQYQVYCHMTELSGCGQGGWTLVMKVDGNKNEFNYNSPYWINKETYAVEDGLEGLNEKQTKLASYWNTPFNKICLGMKVNGVTKRIALNYTTNSLRSVIEDGTFKKSNVGREAWKSLIDGSSLDENCNEEGFNIQGDYNYSTKKKIPQLNQQTTQKVPQLNQQTRNRSINNSIYSQKVPQLNQQNAFEGNRDDGNRRFHNSTNKVQKVPQLNQQSRIARSLSNGAYDLRNTDSLEQYQAYCHMTELSGCGQGGWTLLMKVNGSKNEFNYSSPYWTNNETYAVEDGLEGLNEKQSKLASYWNTPFNKICLGMKVNGVTKWMALNYTANSLHSVMKEGTFKKTKIGKVAWTSLIDGSSLQENCNEEGFNIQWNHKYGTSQMKIRIGLIANNDNNCNDCDSCIGFGTSIRGCWDDVRTTTCGNMAFCGYFNQRNTEALGYILVH</sequence>
<dbReference type="SUPFAM" id="SSF56496">
    <property type="entry name" value="Fibrinogen C-terminal domain-like"/>
    <property type="match status" value="1"/>
</dbReference>
<feature type="non-terminal residue" evidence="1">
    <location>
        <position position="527"/>
    </location>
</feature>
<name>A0A6S7HDS5_PARCT</name>
<dbReference type="InterPro" id="IPR055283">
    <property type="entry name" value="TAXIMIN_1/2"/>
</dbReference>
<dbReference type="EMBL" id="CACRXK020004028">
    <property type="protein sequence ID" value="CAB4001210.1"/>
    <property type="molecule type" value="Genomic_DNA"/>
</dbReference>
<evidence type="ECO:0000313" key="1">
    <source>
        <dbReference type="EMBL" id="CAB4001210.1"/>
    </source>
</evidence>
<dbReference type="PANTHER" id="PTHR33834:SF2">
    <property type="entry name" value="SIGNALING PEPTIDE TAXIMIN 1"/>
    <property type="match status" value="1"/>
</dbReference>
<reference evidence="1" key="1">
    <citation type="submission" date="2020-04" db="EMBL/GenBank/DDBJ databases">
        <authorList>
            <person name="Alioto T."/>
            <person name="Alioto T."/>
            <person name="Gomez Garrido J."/>
        </authorList>
    </citation>
    <scope>NUCLEOTIDE SEQUENCE</scope>
    <source>
        <strain evidence="1">A484AB</strain>
    </source>
</reference>
<evidence type="ECO:0000313" key="2">
    <source>
        <dbReference type="Proteomes" id="UP001152795"/>
    </source>
</evidence>
<dbReference type="InterPro" id="IPR036056">
    <property type="entry name" value="Fibrinogen-like_C"/>
</dbReference>
<gene>
    <name evidence="1" type="ORF">PACLA_8A005101</name>
</gene>
<protein>
    <submittedName>
        <fullName evidence="1">Uncharacterized protein</fullName>
    </submittedName>
</protein>
<accession>A0A6S7HDS5</accession>
<keyword evidence="2" id="KW-1185">Reference proteome</keyword>
<proteinExistence type="predicted"/>
<dbReference type="Proteomes" id="UP001152795">
    <property type="component" value="Unassembled WGS sequence"/>
</dbReference>
<dbReference type="PANTHER" id="PTHR33834">
    <property type="entry name" value="SIGNALING PEPTIDE TAXIMIN 2"/>
    <property type="match status" value="1"/>
</dbReference>
<dbReference type="OrthoDB" id="5988723at2759"/>
<dbReference type="AlphaFoldDB" id="A0A6S7HDS5"/>